<reference evidence="8 9" key="1">
    <citation type="submission" date="2013-10" db="EMBL/GenBank/DDBJ databases">
        <title>Salinisphaera japonica YTM-1 Genome Sequencing.</title>
        <authorList>
            <person name="Lai Q."/>
            <person name="Li C."/>
            <person name="Shao Z."/>
        </authorList>
    </citation>
    <scope>NUCLEOTIDE SEQUENCE [LARGE SCALE GENOMIC DNA]</scope>
    <source>
        <strain evidence="8 9">YTM-1</strain>
    </source>
</reference>
<dbReference type="GO" id="GO:0050361">
    <property type="term" value="F:tryptophan 2-monooxygenase activity"/>
    <property type="evidence" value="ECO:0007669"/>
    <property type="project" value="UniProtKB-EC"/>
</dbReference>
<comment type="catalytic activity">
    <reaction evidence="6">
        <text>L-tryptophan + O2 = indole-3-acetamide + CO2 + H2O</text>
        <dbReference type="Rhea" id="RHEA:16165"/>
        <dbReference type="ChEBI" id="CHEBI:15377"/>
        <dbReference type="ChEBI" id="CHEBI:15379"/>
        <dbReference type="ChEBI" id="CHEBI:16031"/>
        <dbReference type="ChEBI" id="CHEBI:16526"/>
        <dbReference type="ChEBI" id="CHEBI:57912"/>
        <dbReference type="EC" id="1.13.12.3"/>
    </reaction>
</comment>
<comment type="similarity">
    <text evidence="2">Belongs to the tryptophan 2-monooxygenase family.</text>
</comment>
<dbReference type="InterPro" id="IPR002937">
    <property type="entry name" value="Amino_oxidase"/>
</dbReference>
<evidence type="ECO:0000256" key="4">
    <source>
        <dbReference type="ARBA" id="ARBA00017871"/>
    </source>
</evidence>
<organism evidence="8 9">
    <name type="scientific">Salinisphaera japonica YTM-1</name>
    <dbReference type="NCBI Taxonomy" id="1209778"/>
    <lineage>
        <taxon>Bacteria</taxon>
        <taxon>Pseudomonadati</taxon>
        <taxon>Pseudomonadota</taxon>
        <taxon>Gammaproteobacteria</taxon>
        <taxon>Salinisphaerales</taxon>
        <taxon>Salinisphaeraceae</taxon>
        <taxon>Salinisphaera</taxon>
    </lineage>
</organism>
<dbReference type="AlphaFoldDB" id="A0A423PWL1"/>
<dbReference type="PANTHER" id="PTHR10742">
    <property type="entry name" value="FLAVIN MONOAMINE OXIDASE"/>
    <property type="match status" value="1"/>
</dbReference>
<evidence type="ECO:0000313" key="8">
    <source>
        <dbReference type="EMBL" id="ROO29997.1"/>
    </source>
</evidence>
<dbReference type="EC" id="1.13.12.3" evidence="3"/>
<dbReference type="RefSeq" id="WP_123657540.1">
    <property type="nucleotide sequence ID" value="NZ_AYKG01000012.1"/>
</dbReference>
<feature type="domain" description="Amine oxidase" evidence="7">
    <location>
        <begin position="35"/>
        <end position="419"/>
    </location>
</feature>
<comment type="pathway">
    <text evidence="1">Plant hormone metabolism; auxin biosynthesis.</text>
</comment>
<dbReference type="InParanoid" id="A0A423PWL1"/>
<proteinExistence type="inferred from homology"/>
<keyword evidence="9" id="KW-1185">Reference proteome</keyword>
<evidence type="ECO:0000256" key="2">
    <source>
        <dbReference type="ARBA" id="ARBA00005833"/>
    </source>
</evidence>
<dbReference type="SUPFAM" id="SSF51905">
    <property type="entry name" value="FAD/NAD(P)-binding domain"/>
    <property type="match status" value="1"/>
</dbReference>
<evidence type="ECO:0000256" key="5">
    <source>
        <dbReference type="ARBA" id="ARBA00023070"/>
    </source>
</evidence>
<dbReference type="InterPro" id="IPR050281">
    <property type="entry name" value="Flavin_monoamine_oxidase"/>
</dbReference>
<dbReference type="Proteomes" id="UP000285310">
    <property type="component" value="Unassembled WGS sequence"/>
</dbReference>
<dbReference type="Gene3D" id="3.90.660.10">
    <property type="match status" value="2"/>
</dbReference>
<evidence type="ECO:0000256" key="3">
    <source>
        <dbReference type="ARBA" id="ARBA00012535"/>
    </source>
</evidence>
<protein>
    <recommendedName>
        <fullName evidence="4">Tryptophan 2-monooxygenase</fullName>
        <ecNumber evidence="3">1.13.12.3</ecNumber>
    </recommendedName>
</protein>
<gene>
    <name evidence="8" type="ORF">SAJA_04960</name>
</gene>
<keyword evidence="5" id="KW-0073">Auxin biosynthesis</keyword>
<accession>A0A423PWL1</accession>
<sequence length="580" mass="64808">MTFSTKKITDAPPRTRSDLQEGVTTDVAIIGGGVAGCYCAWRLAGEDLDVDLFESSGRLGGRLLSSPVPGTDLIAELGGMRYHTSHEITSSLIENVLALDWHRFLDGIDETRFAYLRRKRVSAAISAVSSEQSCQSAYDIGQSAQRLAPGAVFKMLAARVLLADSEVARRFRWKIHVVEDDAELLLSRADWDAIKQTLRYVRAGSAYDGMLVRDLGFQNVIKDQLSHEYYQYLADACGYYSDTQNWNAAEALHYLIGDKESAEGEYRAITGGYDELVTAMATHGYDDGSRQMFWTENKLVSIRPGKNRRYQLVINNQIAGAQWSVEADRIILALPRRSIELLDQTSFMFDDRQIGEFVGALRSVQGAPAFKLVMLFDRAWWLDACGFEYGKSVTDLPLRQCLYFGRDRHSGKALLLASYNDMSTVEFWRALIPRDQSVASQMSDRWVKLDRAPATAGATALAPSEFRDPAWYPLIAEAVAELSELHETDVPFPEAVAVMDWSADPYGGGYHAWLPRVGVKETMERVRNPGYGMAIHVVGEAYSDRQGWVEGALCTAERCLQDVMGLEPPDWLNATYYLGR</sequence>
<dbReference type="InterPro" id="IPR036188">
    <property type="entry name" value="FAD/NAD-bd_sf"/>
</dbReference>
<dbReference type="GO" id="GO:0009851">
    <property type="term" value="P:auxin biosynthetic process"/>
    <property type="evidence" value="ECO:0007669"/>
    <property type="project" value="UniProtKB-KW"/>
</dbReference>
<name>A0A423PWL1_9GAMM</name>
<dbReference type="Pfam" id="PF01593">
    <property type="entry name" value="Amino_oxidase"/>
    <property type="match status" value="1"/>
</dbReference>
<dbReference type="SUPFAM" id="SSF54373">
    <property type="entry name" value="FAD-linked reductases, C-terminal domain"/>
    <property type="match status" value="1"/>
</dbReference>
<dbReference type="PANTHER" id="PTHR10742:SF410">
    <property type="entry name" value="LYSINE-SPECIFIC HISTONE DEMETHYLASE 2"/>
    <property type="match status" value="1"/>
</dbReference>
<evidence type="ECO:0000256" key="6">
    <source>
        <dbReference type="ARBA" id="ARBA00047321"/>
    </source>
</evidence>
<evidence type="ECO:0000313" key="9">
    <source>
        <dbReference type="Proteomes" id="UP000285310"/>
    </source>
</evidence>
<comment type="caution">
    <text evidence="8">The sequence shown here is derived from an EMBL/GenBank/DDBJ whole genome shotgun (WGS) entry which is preliminary data.</text>
</comment>
<dbReference type="OrthoDB" id="3972913at2"/>
<dbReference type="EMBL" id="AYKG01000012">
    <property type="protein sequence ID" value="ROO29997.1"/>
    <property type="molecule type" value="Genomic_DNA"/>
</dbReference>
<evidence type="ECO:0000256" key="1">
    <source>
        <dbReference type="ARBA" id="ARBA00004814"/>
    </source>
</evidence>
<evidence type="ECO:0000259" key="7">
    <source>
        <dbReference type="Pfam" id="PF01593"/>
    </source>
</evidence>
<dbReference type="Gene3D" id="3.50.50.60">
    <property type="entry name" value="FAD/NAD(P)-binding domain"/>
    <property type="match status" value="2"/>
</dbReference>